<evidence type="ECO:0000313" key="4">
    <source>
        <dbReference type="Proteomes" id="UP000296049"/>
    </source>
</evidence>
<evidence type="ECO:0000256" key="1">
    <source>
        <dbReference type="SAM" id="MobiDB-lite"/>
    </source>
</evidence>
<organism evidence="3 4">
    <name type="scientific">Anas platyrhynchos</name>
    <name type="common">Mallard</name>
    <name type="synonym">Anas boschas</name>
    <dbReference type="NCBI Taxonomy" id="8839"/>
    <lineage>
        <taxon>Eukaryota</taxon>
        <taxon>Metazoa</taxon>
        <taxon>Chordata</taxon>
        <taxon>Craniata</taxon>
        <taxon>Vertebrata</taxon>
        <taxon>Euteleostomi</taxon>
        <taxon>Archelosauria</taxon>
        <taxon>Archosauria</taxon>
        <taxon>Dinosauria</taxon>
        <taxon>Saurischia</taxon>
        <taxon>Theropoda</taxon>
        <taxon>Coelurosauria</taxon>
        <taxon>Aves</taxon>
        <taxon>Neognathae</taxon>
        <taxon>Galloanserae</taxon>
        <taxon>Anseriformes</taxon>
        <taxon>Anatidae</taxon>
        <taxon>Anatinae</taxon>
        <taxon>Anas</taxon>
    </lineage>
</organism>
<feature type="signal peptide" evidence="2">
    <location>
        <begin position="1"/>
        <end position="15"/>
    </location>
</feature>
<gene>
    <name evidence="3" type="ORF">Anapl_00014</name>
</gene>
<protein>
    <submittedName>
        <fullName evidence="3">Uncharacterized protein</fullName>
    </submittedName>
</protein>
<evidence type="ECO:0000256" key="2">
    <source>
        <dbReference type="SAM" id="SignalP"/>
    </source>
</evidence>
<dbReference type="EMBL" id="KB742833">
    <property type="protein sequence ID" value="EOB03797.1"/>
    <property type="molecule type" value="Genomic_DNA"/>
</dbReference>
<name>R0K2G4_ANAPL</name>
<proteinExistence type="predicted"/>
<keyword evidence="2" id="KW-0732">Signal</keyword>
<keyword evidence="4" id="KW-1185">Reference proteome</keyword>
<dbReference type="AlphaFoldDB" id="R0K2G4"/>
<sequence length="591" mass="64924">MALLMAVIAARPTLAMMAEASQKPDCHRRSQQGLHSVLYKHLHGLRAIHSITAGQQITHRPADMGGSVLPEQEHRENAKYMSNLHPWVHWGCAGVPTGYWPLKTGASAGSSSQKHFFLLTKSSAQTFPFCSESLKTLAKPFPLIFLHLAKTTQTVCLQGRLSQDMGEESIICNARKYNLHISKAFSVKTNTQQRLGGQTPIAFKLPCLAIPDLCPHVPHDETIHKVASGSGQAGDAAGSQHRDEDEGTPYVTKGLLRPKPGHYHQQKPAFKKNSVAFGWKPVPKKTRNRIAGSRLKRRGGADSPVGKVERCSNGNCKCGGCSCGRADALINSSLGDTEFAARMCSTQPSLGPGGGVKATVTLSLFFDKVSGPACFLSSILAAGNWAPRGALIHDLLVEKKKEKKKTVHSAPGSVAAQRQEFGLFSSGRLNLVSRRQNYDIHSCHRESAQSQYQTPTIISSSDNTSRKISDCITCIRPEVWTGRSYIAAGRSHERLVTQDGIRPRGEGPRQDAEDFCAPYRAVQREEEWSDTRDEPPDLHHCPRLRADATRSGWQEGPKLPPGARLPARRYIPPQRATARRFWPQRVDFVPV</sequence>
<feature type="region of interest" description="Disordered" evidence="1">
    <location>
        <begin position="228"/>
        <end position="249"/>
    </location>
</feature>
<accession>R0K2G4</accession>
<feature type="chain" id="PRO_5013243545" evidence="2">
    <location>
        <begin position="16"/>
        <end position="591"/>
    </location>
</feature>
<feature type="compositionally biased region" description="Low complexity" evidence="1">
    <location>
        <begin position="228"/>
        <end position="239"/>
    </location>
</feature>
<reference evidence="4" key="1">
    <citation type="journal article" date="2013" name="Nat. Genet.">
        <title>The duck genome and transcriptome provide insight into an avian influenza virus reservoir species.</title>
        <authorList>
            <person name="Huang Y."/>
            <person name="Li Y."/>
            <person name="Burt D.W."/>
            <person name="Chen H."/>
            <person name="Zhang Y."/>
            <person name="Qian W."/>
            <person name="Kim H."/>
            <person name="Gan S."/>
            <person name="Zhao Y."/>
            <person name="Li J."/>
            <person name="Yi K."/>
            <person name="Feng H."/>
            <person name="Zhu P."/>
            <person name="Li B."/>
            <person name="Liu Q."/>
            <person name="Fairley S."/>
            <person name="Magor K.E."/>
            <person name="Du Z."/>
            <person name="Hu X."/>
            <person name="Goodman L."/>
            <person name="Tafer H."/>
            <person name="Vignal A."/>
            <person name="Lee T."/>
            <person name="Kim K.W."/>
            <person name="Sheng Z."/>
            <person name="An Y."/>
            <person name="Searle S."/>
            <person name="Herrero J."/>
            <person name="Groenen M.A."/>
            <person name="Crooijmans R.P."/>
            <person name="Faraut T."/>
            <person name="Cai Q."/>
            <person name="Webster R.G."/>
            <person name="Aldridge J.R."/>
            <person name="Warren W.C."/>
            <person name="Bartschat S."/>
            <person name="Kehr S."/>
            <person name="Marz M."/>
            <person name="Stadler P.F."/>
            <person name="Smith J."/>
            <person name="Kraus R.H."/>
            <person name="Zhao Y."/>
            <person name="Ren L."/>
            <person name="Fei J."/>
            <person name="Morisson M."/>
            <person name="Kaiser P."/>
            <person name="Griffin D.K."/>
            <person name="Rao M."/>
            <person name="Pitel F."/>
            <person name="Wang J."/>
            <person name="Li N."/>
        </authorList>
    </citation>
    <scope>NUCLEOTIDE SEQUENCE [LARGE SCALE GENOMIC DNA]</scope>
</reference>
<evidence type="ECO:0000313" key="3">
    <source>
        <dbReference type="EMBL" id="EOB03797.1"/>
    </source>
</evidence>
<dbReference type="Proteomes" id="UP000296049">
    <property type="component" value="Unassembled WGS sequence"/>
</dbReference>